<dbReference type="InterPro" id="IPR017871">
    <property type="entry name" value="ABC_transporter-like_CS"/>
</dbReference>
<protein>
    <submittedName>
        <fullName evidence="5">ABC transporter ATP-binding protein</fullName>
    </submittedName>
</protein>
<keyword evidence="6" id="KW-1185">Reference proteome</keyword>
<evidence type="ECO:0000313" key="6">
    <source>
        <dbReference type="Proteomes" id="UP000760480"/>
    </source>
</evidence>
<organism evidence="5 6">
    <name type="scientific">Candidatus Competibacter phosphatis</name>
    <dbReference type="NCBI Taxonomy" id="221280"/>
    <lineage>
        <taxon>Bacteria</taxon>
        <taxon>Pseudomonadati</taxon>
        <taxon>Pseudomonadota</taxon>
        <taxon>Gammaproteobacteria</taxon>
        <taxon>Candidatus Competibacteraceae</taxon>
        <taxon>Candidatus Competibacter</taxon>
    </lineage>
</organism>
<feature type="domain" description="ABC transporter" evidence="4">
    <location>
        <begin position="19"/>
        <end position="266"/>
    </location>
</feature>
<dbReference type="SMART" id="SM00382">
    <property type="entry name" value="AAA"/>
    <property type="match status" value="1"/>
</dbReference>
<evidence type="ECO:0000256" key="1">
    <source>
        <dbReference type="ARBA" id="ARBA00022448"/>
    </source>
</evidence>
<dbReference type="Gene3D" id="3.40.50.300">
    <property type="entry name" value="P-loop containing nucleotide triphosphate hydrolases"/>
    <property type="match status" value="1"/>
</dbReference>
<evidence type="ECO:0000313" key="5">
    <source>
        <dbReference type="EMBL" id="NMQ18178.1"/>
    </source>
</evidence>
<dbReference type="PROSITE" id="PS50893">
    <property type="entry name" value="ABC_TRANSPORTER_2"/>
    <property type="match status" value="1"/>
</dbReference>
<evidence type="ECO:0000256" key="2">
    <source>
        <dbReference type="ARBA" id="ARBA00022741"/>
    </source>
</evidence>
<name>A0ABX1TFP3_9GAMM</name>
<dbReference type="PANTHER" id="PTHR45772:SF7">
    <property type="entry name" value="AMINO ACID ABC TRANSPORTER ATP-BINDING PROTEIN"/>
    <property type="match status" value="1"/>
</dbReference>
<accession>A0ABX1TFP3</accession>
<comment type="caution">
    <text evidence="5">The sequence shown here is derived from an EMBL/GenBank/DDBJ whole genome shotgun (WGS) entry which is preliminary data.</text>
</comment>
<gene>
    <name evidence="5" type="ORF">E4P82_02585</name>
</gene>
<dbReference type="EMBL" id="SPMZ01000009">
    <property type="protein sequence ID" value="NMQ18178.1"/>
    <property type="molecule type" value="Genomic_DNA"/>
</dbReference>
<dbReference type="CDD" id="cd03219">
    <property type="entry name" value="ABC_Mj1267_LivG_branched"/>
    <property type="match status" value="1"/>
</dbReference>
<dbReference type="PANTHER" id="PTHR45772">
    <property type="entry name" value="CONSERVED COMPONENT OF ABC TRANSPORTER FOR NATURAL AMINO ACIDS-RELATED"/>
    <property type="match status" value="1"/>
</dbReference>
<dbReference type="InterPro" id="IPR027417">
    <property type="entry name" value="P-loop_NTPase"/>
</dbReference>
<dbReference type="InterPro" id="IPR003593">
    <property type="entry name" value="AAA+_ATPase"/>
</dbReference>
<evidence type="ECO:0000256" key="3">
    <source>
        <dbReference type="ARBA" id="ARBA00022840"/>
    </source>
</evidence>
<evidence type="ECO:0000259" key="4">
    <source>
        <dbReference type="PROSITE" id="PS50893"/>
    </source>
</evidence>
<dbReference type="SUPFAM" id="SSF52540">
    <property type="entry name" value="P-loop containing nucleoside triphosphate hydrolases"/>
    <property type="match status" value="1"/>
</dbReference>
<keyword evidence="1" id="KW-0813">Transport</keyword>
<dbReference type="RefSeq" id="WP_169247534.1">
    <property type="nucleotide sequence ID" value="NZ_SPMZ01000009.1"/>
</dbReference>
<dbReference type="Proteomes" id="UP000760480">
    <property type="component" value="Unassembled WGS sequence"/>
</dbReference>
<dbReference type="PROSITE" id="PS00211">
    <property type="entry name" value="ABC_TRANSPORTER_1"/>
    <property type="match status" value="1"/>
</dbReference>
<reference evidence="5 6" key="1">
    <citation type="submission" date="2019-03" db="EMBL/GenBank/DDBJ databases">
        <title>Metabolic reconstructions from genomes of highly enriched 'Candidatus Accumulibacter' and 'Candidatus Competibacter' bioreactor populations.</title>
        <authorList>
            <person name="Annavajhala M.K."/>
            <person name="Welles L."/>
            <person name="Abbas B."/>
            <person name="Sorokin D."/>
            <person name="Park H."/>
            <person name="Van Loosdrecht M."/>
            <person name="Chandran K."/>
        </authorList>
    </citation>
    <scope>NUCLEOTIDE SEQUENCE [LARGE SCALE GENOMIC DNA]</scope>
    <source>
        <strain evidence="5 6">SBR_G</strain>
    </source>
</reference>
<dbReference type="GO" id="GO:0005524">
    <property type="term" value="F:ATP binding"/>
    <property type="evidence" value="ECO:0007669"/>
    <property type="project" value="UniProtKB-KW"/>
</dbReference>
<dbReference type="Pfam" id="PF00005">
    <property type="entry name" value="ABC_tran"/>
    <property type="match status" value="1"/>
</dbReference>
<proteinExistence type="predicted"/>
<dbReference type="Pfam" id="PF12399">
    <property type="entry name" value="BCA_ABC_TP_C"/>
    <property type="match status" value="1"/>
</dbReference>
<keyword evidence="3 5" id="KW-0067">ATP-binding</keyword>
<dbReference type="InterPro" id="IPR032823">
    <property type="entry name" value="BCA_ABC_TP_C"/>
</dbReference>
<sequence length="270" mass="29373">MGAPSVVSGRPAATVTPLLTLQGLTKTFGGLTAVDAVSFVVEEGSVVGLIGPNGAGKTTVFNLITGNYRPDRGRIEFAGTSLAGLRTHRIIALGIARTFQNIRLFQRLTVLENVLAGCHYQMRGGILAAMLRLPTQRREENDAMGRALKELEFVGLRQQALTLAKNLAYGDQRRLEIARALATRPRLLVLDEPAGGMNEQETEALIGLIARIRERGITILLIEHDMRLVMRACEKLVVLENGGKIAEGAPEQVRRDPKVIEAYLGTEDEV</sequence>
<dbReference type="InterPro" id="IPR003439">
    <property type="entry name" value="ABC_transporter-like_ATP-bd"/>
</dbReference>
<dbReference type="InterPro" id="IPR051120">
    <property type="entry name" value="ABC_AA/LPS_Transport"/>
</dbReference>
<keyword evidence="2" id="KW-0547">Nucleotide-binding</keyword>